<feature type="signal peptide" evidence="2">
    <location>
        <begin position="1"/>
        <end position="21"/>
    </location>
</feature>
<dbReference type="PROSITE" id="PS50005">
    <property type="entry name" value="TPR"/>
    <property type="match status" value="1"/>
</dbReference>
<dbReference type="EMBL" id="VDFV01000015">
    <property type="protein sequence ID" value="TNC71297.1"/>
    <property type="molecule type" value="Genomic_DNA"/>
</dbReference>
<protein>
    <recommendedName>
        <fullName evidence="5">Tetratricopeptide repeat protein</fullName>
    </recommendedName>
</protein>
<dbReference type="SMART" id="SM00028">
    <property type="entry name" value="TPR"/>
    <property type="match status" value="2"/>
</dbReference>
<dbReference type="PANTHER" id="PTHR45588:SF1">
    <property type="entry name" value="WW DOMAIN-CONTAINING PROTEIN"/>
    <property type="match status" value="1"/>
</dbReference>
<name>A0A5C4NFA6_9RHOB</name>
<organism evidence="3 4">
    <name type="scientific">Rubellimicrobium roseum</name>
    <dbReference type="NCBI Taxonomy" id="687525"/>
    <lineage>
        <taxon>Bacteria</taxon>
        <taxon>Pseudomonadati</taxon>
        <taxon>Pseudomonadota</taxon>
        <taxon>Alphaproteobacteria</taxon>
        <taxon>Rhodobacterales</taxon>
        <taxon>Roseobacteraceae</taxon>
        <taxon>Rubellimicrobium</taxon>
    </lineage>
</organism>
<feature type="chain" id="PRO_5022816628" description="Tetratricopeptide repeat protein" evidence="2">
    <location>
        <begin position="22"/>
        <end position="583"/>
    </location>
</feature>
<sequence length="583" mass="61742">MLRLPLRALFLSSALVTPAVAHEGERHETAPPRTELFAPGVQHVAAGSASPSEVQASTSTVPLGGAVLVSGLGDYDLDIEAPADPAASLWFDQGLGHLWGFNHAEAVRAFHRAQEIDPGCALCFWAEAHALGPNINDGMHPEAEARAWEAANRAADLAATPLERALTEALLARYAEPGSGDRAALNQAYAEAMSGAAAQFPGNADVQAFAADAWMVVRPWDYWEAGGETPNEVGATVLAHLEAALALAPDHPGALHLYIHAVEASADPAQGEDEADRLAALDLAAGHLAHMPSHIYNRIGRYADAIAVNEAAIAADEAFLARSGGEVSQLYRYGYVPHNVHFLLVAAQSAGAAEPAVAAADRLAAITSDEVSADLAWVQAIRTAPFTVHAQMSDAATILALPDPGPEFPLLRGFRHYARGLAFVREGDLGAARSECAAIEAMIAKADFADLEAQYMPARDLLGIASRIVAARVAEAEGDGEAAVVLLEEAVAIEVTIPYMEPPYWYAPVHRTLGAVLLGQGRAAEARDAFQAALARAPRDAWTFWGLWQAEELMGEGSRTDQARQAFHEAWLGGPERPTADRL</sequence>
<evidence type="ECO:0000256" key="1">
    <source>
        <dbReference type="PROSITE-ProRule" id="PRU00339"/>
    </source>
</evidence>
<dbReference type="RefSeq" id="WP_139081911.1">
    <property type="nucleotide sequence ID" value="NZ_VDFV01000015.1"/>
</dbReference>
<keyword evidence="2" id="KW-0732">Signal</keyword>
<keyword evidence="1" id="KW-0802">TPR repeat</keyword>
<feature type="repeat" description="TPR" evidence="1">
    <location>
        <begin position="507"/>
        <end position="540"/>
    </location>
</feature>
<dbReference type="OrthoDB" id="9778494at2"/>
<dbReference type="Proteomes" id="UP000305709">
    <property type="component" value="Unassembled WGS sequence"/>
</dbReference>
<dbReference type="PANTHER" id="PTHR45588">
    <property type="entry name" value="TPR DOMAIN-CONTAINING PROTEIN"/>
    <property type="match status" value="1"/>
</dbReference>
<keyword evidence="4" id="KW-1185">Reference proteome</keyword>
<evidence type="ECO:0000313" key="3">
    <source>
        <dbReference type="EMBL" id="TNC71297.1"/>
    </source>
</evidence>
<gene>
    <name evidence="3" type="ORF">FHG71_11925</name>
</gene>
<proteinExistence type="predicted"/>
<dbReference type="SUPFAM" id="SSF48452">
    <property type="entry name" value="TPR-like"/>
    <property type="match status" value="2"/>
</dbReference>
<reference evidence="3 4" key="1">
    <citation type="submission" date="2019-06" db="EMBL/GenBank/DDBJ databases">
        <authorList>
            <person name="Jiang L."/>
        </authorList>
    </citation>
    <scope>NUCLEOTIDE SEQUENCE [LARGE SCALE GENOMIC DNA]</scope>
    <source>
        <strain evidence="3 4">YIM 48858</strain>
    </source>
</reference>
<comment type="caution">
    <text evidence="3">The sequence shown here is derived from an EMBL/GenBank/DDBJ whole genome shotgun (WGS) entry which is preliminary data.</text>
</comment>
<evidence type="ECO:0008006" key="5">
    <source>
        <dbReference type="Google" id="ProtNLM"/>
    </source>
</evidence>
<dbReference type="InterPro" id="IPR019734">
    <property type="entry name" value="TPR_rpt"/>
</dbReference>
<dbReference type="Gene3D" id="1.25.40.10">
    <property type="entry name" value="Tetratricopeptide repeat domain"/>
    <property type="match status" value="2"/>
</dbReference>
<dbReference type="InterPro" id="IPR011990">
    <property type="entry name" value="TPR-like_helical_dom_sf"/>
</dbReference>
<accession>A0A5C4NFA6</accession>
<evidence type="ECO:0000313" key="4">
    <source>
        <dbReference type="Proteomes" id="UP000305709"/>
    </source>
</evidence>
<evidence type="ECO:0000256" key="2">
    <source>
        <dbReference type="SAM" id="SignalP"/>
    </source>
</evidence>
<dbReference type="AlphaFoldDB" id="A0A5C4NFA6"/>